<evidence type="ECO:0000313" key="2">
    <source>
        <dbReference type="EMBL" id="KIY03715.1"/>
    </source>
</evidence>
<dbReference type="GeneID" id="27706152"/>
<dbReference type="Proteomes" id="UP000053411">
    <property type="component" value="Unassembled WGS sequence"/>
</dbReference>
<dbReference type="EMBL" id="KN848062">
    <property type="protein sequence ID" value="KIY03715.1"/>
    <property type="molecule type" value="Genomic_DNA"/>
</dbReference>
<dbReference type="RefSeq" id="XP_016637837.1">
    <property type="nucleotide sequence ID" value="XM_016770927.1"/>
</dbReference>
<evidence type="ECO:0000313" key="3">
    <source>
        <dbReference type="Proteomes" id="UP000053411"/>
    </source>
</evidence>
<dbReference type="OrthoDB" id="4153109at2759"/>
<dbReference type="VEuPathDB" id="FungiDB:Z520_00406"/>
<dbReference type="AlphaFoldDB" id="A0A0D2KJR1"/>
<organism evidence="2 3">
    <name type="scientific">Fonsecaea multimorphosa CBS 102226</name>
    <dbReference type="NCBI Taxonomy" id="1442371"/>
    <lineage>
        <taxon>Eukaryota</taxon>
        <taxon>Fungi</taxon>
        <taxon>Dikarya</taxon>
        <taxon>Ascomycota</taxon>
        <taxon>Pezizomycotina</taxon>
        <taxon>Eurotiomycetes</taxon>
        <taxon>Chaetothyriomycetidae</taxon>
        <taxon>Chaetothyriales</taxon>
        <taxon>Herpotrichiellaceae</taxon>
        <taxon>Fonsecaea</taxon>
    </lineage>
</organism>
<protein>
    <submittedName>
        <fullName evidence="2">Uncharacterized protein</fullName>
    </submittedName>
</protein>
<gene>
    <name evidence="2" type="ORF">Z520_00406</name>
</gene>
<proteinExistence type="predicted"/>
<feature type="compositionally biased region" description="Basic and acidic residues" evidence="1">
    <location>
        <begin position="49"/>
        <end position="74"/>
    </location>
</feature>
<sequence length="119" mass="13445">MYHFQNKPKERAMSVEDRENHAATHHNTTEANLNNESMKVAKEIAARRASNEVEMNREGHPNLKFDVDPLEPDHSLPPSQRTLYAKQDREAKGEVPSHVADASTATRNGSIVEKVQRFG</sequence>
<feature type="compositionally biased region" description="Basic and acidic residues" evidence="1">
    <location>
        <begin position="7"/>
        <end position="22"/>
    </location>
</feature>
<keyword evidence="3" id="KW-1185">Reference proteome</keyword>
<accession>A0A0D2KJR1</accession>
<reference evidence="2 3" key="1">
    <citation type="submission" date="2015-01" db="EMBL/GenBank/DDBJ databases">
        <title>The Genome Sequence of Fonsecaea multimorphosa CBS 102226.</title>
        <authorList>
            <consortium name="The Broad Institute Genomics Platform"/>
            <person name="Cuomo C."/>
            <person name="de Hoog S."/>
            <person name="Gorbushina A."/>
            <person name="Stielow B."/>
            <person name="Teixiera M."/>
            <person name="Abouelleil A."/>
            <person name="Chapman S.B."/>
            <person name="Priest M."/>
            <person name="Young S.K."/>
            <person name="Wortman J."/>
            <person name="Nusbaum C."/>
            <person name="Birren B."/>
        </authorList>
    </citation>
    <scope>NUCLEOTIDE SEQUENCE [LARGE SCALE GENOMIC DNA]</scope>
    <source>
        <strain evidence="2 3">CBS 102226</strain>
    </source>
</reference>
<feature type="region of interest" description="Disordered" evidence="1">
    <location>
        <begin position="49"/>
        <end position="77"/>
    </location>
</feature>
<feature type="region of interest" description="Disordered" evidence="1">
    <location>
        <begin position="1"/>
        <end position="29"/>
    </location>
</feature>
<name>A0A0D2KJR1_9EURO</name>
<evidence type="ECO:0000256" key="1">
    <source>
        <dbReference type="SAM" id="MobiDB-lite"/>
    </source>
</evidence>